<reference evidence="1 2" key="1">
    <citation type="submission" date="2018-06" db="EMBL/GenBank/DDBJ databases">
        <title>Recombination Drives Gene Content and Phenotype Evolution in Wild Type E. coli Strains.</title>
        <authorList>
            <person name="Field C.M."/>
            <person name="Silander O.K."/>
            <person name="Van Nimwegen E."/>
        </authorList>
    </citation>
    <scope>NUCLEOTIDE SEQUENCE [LARGE SCALE GENOMIC DNA]</scope>
    <source>
        <strain evidence="1 2">SC344</strain>
    </source>
</reference>
<dbReference type="InterPro" id="IPR016177">
    <property type="entry name" value="DNA-bd_dom_sf"/>
</dbReference>
<dbReference type="RefSeq" id="WP_115439752.1">
    <property type="nucleotide sequence ID" value="NZ_QONN01000073.1"/>
</dbReference>
<gene>
    <name evidence="1" type="ORF">C4A13_04561</name>
</gene>
<accession>A0A370VA21</accession>
<protein>
    <recommendedName>
        <fullName evidence="3">AP2 domain protein</fullName>
    </recommendedName>
</protein>
<dbReference type="EMBL" id="QONO01000061">
    <property type="protein sequence ID" value="RDR28181.1"/>
    <property type="molecule type" value="Genomic_DNA"/>
</dbReference>
<dbReference type="Proteomes" id="UP000254454">
    <property type="component" value="Unassembled WGS sequence"/>
</dbReference>
<dbReference type="AlphaFoldDB" id="A0A370VA21"/>
<dbReference type="GO" id="GO:0003677">
    <property type="term" value="F:DNA binding"/>
    <property type="evidence" value="ECO:0007669"/>
    <property type="project" value="InterPro"/>
</dbReference>
<comment type="caution">
    <text evidence="1">The sequence shown here is derived from an EMBL/GenBank/DDBJ whole genome shotgun (WGS) entry which is preliminary data.</text>
</comment>
<evidence type="ECO:0000313" key="2">
    <source>
        <dbReference type="Proteomes" id="UP000254454"/>
    </source>
</evidence>
<proteinExistence type="predicted"/>
<evidence type="ECO:0000313" key="1">
    <source>
        <dbReference type="EMBL" id="RDR28181.1"/>
    </source>
</evidence>
<sequence length="167" mass="19671">MKKVNDLKGKNKNLPLAKKALKRWNTIHNRVASNKNYTNVTICDEWYTFSKFYEWFKENYVEDWDIDKDICGSKEYSPKTSIFVPHFINLMFRDVNNIHGKGVSITRNGKYQAQAKWNGIPQKFGTFNSCQEATAAYEAERKQYLYQLSVDYGSYTELSNLLRKHSR</sequence>
<organism evidence="1 2">
    <name type="scientific">Escherichia marmotae</name>
    <dbReference type="NCBI Taxonomy" id="1499973"/>
    <lineage>
        <taxon>Bacteria</taxon>
        <taxon>Pseudomonadati</taxon>
        <taxon>Pseudomonadota</taxon>
        <taxon>Gammaproteobacteria</taxon>
        <taxon>Enterobacterales</taxon>
        <taxon>Enterobacteriaceae</taxon>
        <taxon>Escherichia</taxon>
    </lineage>
</organism>
<evidence type="ECO:0008006" key="3">
    <source>
        <dbReference type="Google" id="ProtNLM"/>
    </source>
</evidence>
<dbReference type="SUPFAM" id="SSF54171">
    <property type="entry name" value="DNA-binding domain"/>
    <property type="match status" value="1"/>
</dbReference>
<name>A0A370VA21_9ESCH</name>